<keyword evidence="7 12" id="KW-0378">Hydrolase</keyword>
<dbReference type="GO" id="GO:0016241">
    <property type="term" value="P:regulation of macroautophagy"/>
    <property type="evidence" value="ECO:0007669"/>
    <property type="project" value="UniProtKB-ARBA"/>
</dbReference>
<evidence type="ECO:0000256" key="3">
    <source>
        <dbReference type="ARBA" id="ARBA00004991"/>
    </source>
</evidence>
<organism evidence="16 17">
    <name type="scientific">Scylla paramamosain</name>
    <name type="common">Mud crab</name>
    <dbReference type="NCBI Taxonomy" id="85552"/>
    <lineage>
        <taxon>Eukaryota</taxon>
        <taxon>Metazoa</taxon>
        <taxon>Ecdysozoa</taxon>
        <taxon>Arthropoda</taxon>
        <taxon>Crustacea</taxon>
        <taxon>Multicrustacea</taxon>
        <taxon>Malacostraca</taxon>
        <taxon>Eumalacostraca</taxon>
        <taxon>Eucarida</taxon>
        <taxon>Decapoda</taxon>
        <taxon>Pleocyemata</taxon>
        <taxon>Brachyura</taxon>
        <taxon>Eubrachyura</taxon>
        <taxon>Portunoidea</taxon>
        <taxon>Portunidae</taxon>
        <taxon>Portuninae</taxon>
        <taxon>Scylla</taxon>
    </lineage>
</organism>
<evidence type="ECO:0000256" key="4">
    <source>
        <dbReference type="ARBA" id="ARBA00005382"/>
    </source>
</evidence>
<evidence type="ECO:0000256" key="13">
    <source>
        <dbReference type="SAM" id="SignalP"/>
    </source>
</evidence>
<comment type="pathway">
    <text evidence="2">Lipid metabolism; sphingolipid metabolism.</text>
</comment>
<dbReference type="GO" id="GO:0030163">
    <property type="term" value="P:protein catabolic process"/>
    <property type="evidence" value="ECO:0007669"/>
    <property type="project" value="UniProtKB-ARBA"/>
</dbReference>
<keyword evidence="9 12" id="KW-0443">Lipid metabolism</keyword>
<keyword evidence="6 13" id="KW-0732">Signal</keyword>
<reference evidence="16 17" key="1">
    <citation type="submission" date="2023-03" db="EMBL/GenBank/DDBJ databases">
        <title>High-quality genome of Scylla paramamosain provides insights in environmental adaptation.</title>
        <authorList>
            <person name="Zhang L."/>
        </authorList>
    </citation>
    <scope>NUCLEOTIDE SEQUENCE [LARGE SCALE GENOMIC DNA]</scope>
    <source>
        <strain evidence="16">LZ_2023a</strain>
        <tissue evidence="16">Muscle</tissue>
    </source>
</reference>
<dbReference type="GO" id="GO:0051246">
    <property type="term" value="P:regulation of protein metabolic process"/>
    <property type="evidence" value="ECO:0007669"/>
    <property type="project" value="UniProtKB-ARBA"/>
</dbReference>
<dbReference type="GO" id="GO:0016758">
    <property type="term" value="F:hexosyltransferase activity"/>
    <property type="evidence" value="ECO:0007669"/>
    <property type="project" value="UniProtKB-ARBA"/>
</dbReference>
<dbReference type="Pfam" id="PF17189">
    <property type="entry name" value="Glyco_hydro_30C"/>
    <property type="match status" value="1"/>
</dbReference>
<comment type="similarity">
    <text evidence="4 12">Belongs to the glycosyl hydrolase 30 family.</text>
</comment>
<evidence type="ECO:0000256" key="12">
    <source>
        <dbReference type="RuleBase" id="RU361188"/>
    </source>
</evidence>
<dbReference type="GO" id="GO:0010605">
    <property type="term" value="P:negative regulation of macromolecule metabolic process"/>
    <property type="evidence" value="ECO:0007669"/>
    <property type="project" value="UniProtKB-ARBA"/>
</dbReference>
<evidence type="ECO:0000256" key="2">
    <source>
        <dbReference type="ARBA" id="ARBA00004760"/>
    </source>
</evidence>
<evidence type="ECO:0000256" key="9">
    <source>
        <dbReference type="ARBA" id="ARBA00023098"/>
    </source>
</evidence>
<comment type="catalytic activity">
    <reaction evidence="1">
        <text>a beta-D-glucosyl-(1&lt;-&gt;1')-N-acylsphing-4-enine + H2O = an N-acylsphing-4-enine + D-glucose</text>
        <dbReference type="Rhea" id="RHEA:13269"/>
        <dbReference type="ChEBI" id="CHEBI:4167"/>
        <dbReference type="ChEBI" id="CHEBI:15377"/>
        <dbReference type="ChEBI" id="CHEBI:22801"/>
        <dbReference type="ChEBI" id="CHEBI:52639"/>
        <dbReference type="EC" id="3.2.1.45"/>
    </reaction>
    <physiologicalReaction direction="left-to-right" evidence="1">
        <dbReference type="Rhea" id="RHEA:13270"/>
    </physiologicalReaction>
</comment>
<dbReference type="GO" id="GO:0006066">
    <property type="term" value="P:alcohol metabolic process"/>
    <property type="evidence" value="ECO:0007669"/>
    <property type="project" value="UniProtKB-ARBA"/>
</dbReference>
<evidence type="ECO:0000259" key="14">
    <source>
        <dbReference type="Pfam" id="PF02055"/>
    </source>
</evidence>
<dbReference type="PRINTS" id="PR00843">
    <property type="entry name" value="GLHYDRLASE30"/>
</dbReference>
<evidence type="ECO:0000256" key="6">
    <source>
        <dbReference type="ARBA" id="ARBA00022729"/>
    </source>
</evidence>
<evidence type="ECO:0000259" key="15">
    <source>
        <dbReference type="Pfam" id="PF17189"/>
    </source>
</evidence>
<feature type="signal peptide" evidence="13">
    <location>
        <begin position="1"/>
        <end position="33"/>
    </location>
</feature>
<dbReference type="InterPro" id="IPR033453">
    <property type="entry name" value="Glyco_hydro_30_TIM-barrel"/>
</dbReference>
<feature type="domain" description="Glycosyl hydrolase family 30 beta sandwich" evidence="15">
    <location>
        <begin position="433"/>
        <end position="479"/>
    </location>
</feature>
<dbReference type="PANTHER" id="PTHR11069">
    <property type="entry name" value="GLUCOSYLCERAMIDASE"/>
    <property type="match status" value="1"/>
</dbReference>
<comment type="pathway">
    <text evidence="3">Sphingolipid metabolism.</text>
</comment>
<keyword evidence="17" id="KW-1185">Reference proteome</keyword>
<sequence>MKASSSRSASLSSSSSSLFLFLALFLLYGHGYAEEDLPCIPKDTGHSSYVCVCNATYCDTLHRPAVPPEGQYLLYSSARNGGRFEKTLGFFAGRGEAVPRSVEFILDTHTSCQTMMGWGAAFTDSAAYNILSLSHASQDQLLRGLEYNLGRLNMGGCDFSWRTYTHVDTPGDTNLDTFALQPEDLEYKIPVVKRAQAMSERPIKLFASPWTAPPWMKTNNDYHGFGQLKEEMYQPWARYFVRFLDDYAAQNITFWGLTAQNEPLDGYVPGFSFSCMGWTAEQQRKWVAGNLGPALREGGYGDVVLMIMDDQRINLPSWPQVVLGDPEAAQYVQGIALHWYMDKYFTPEVLTETHELFPDYFILGTEACEGDGPLEVDVVPGSWERLEAYARDIIVDVNHWVTGWVDWNLALDMTGGPNWAENFVDAAILVDKGAVRLSITSPHEGKVSAAAFRNPDGTYAVVLLNRSDLEEMVTVQETQVLYVVQVNTGD</sequence>
<dbReference type="EC" id="3.2.1.45" evidence="5 12"/>
<dbReference type="AlphaFoldDB" id="A0AAW0TZ38"/>
<name>A0AAW0TZ38_SCYPA</name>
<dbReference type="GO" id="GO:0032006">
    <property type="term" value="P:regulation of TOR signaling"/>
    <property type="evidence" value="ECO:0007669"/>
    <property type="project" value="UniProtKB-ARBA"/>
</dbReference>
<dbReference type="InterPro" id="IPR033452">
    <property type="entry name" value="GH30_C"/>
</dbReference>
<dbReference type="GO" id="GO:0005102">
    <property type="term" value="F:signaling receptor binding"/>
    <property type="evidence" value="ECO:0007669"/>
    <property type="project" value="UniProtKB-ARBA"/>
</dbReference>
<dbReference type="GO" id="GO:0005774">
    <property type="term" value="C:vacuolar membrane"/>
    <property type="evidence" value="ECO:0007669"/>
    <property type="project" value="UniProtKB-ARBA"/>
</dbReference>
<feature type="domain" description="Glycosyl hydrolase family 30 TIM-barrel" evidence="14">
    <location>
        <begin position="116"/>
        <end position="432"/>
    </location>
</feature>
<comment type="caution">
    <text evidence="16">The sequence shown here is derived from an EMBL/GenBank/DDBJ whole genome shotgun (WGS) entry which is preliminary data.</text>
</comment>
<dbReference type="FunFam" id="3.20.20.80:FF:000030">
    <property type="entry name" value="Lysosomal acid glucosylceramidase"/>
    <property type="match status" value="1"/>
</dbReference>
<dbReference type="InterPro" id="IPR017853">
    <property type="entry name" value="GH"/>
</dbReference>
<dbReference type="GO" id="GO:0042391">
    <property type="term" value="P:regulation of membrane potential"/>
    <property type="evidence" value="ECO:0007669"/>
    <property type="project" value="UniProtKB-ARBA"/>
</dbReference>
<protein>
    <recommendedName>
        <fullName evidence="5 12">Glucosylceramidase</fullName>
        <ecNumber evidence="5 12">3.2.1.45</ecNumber>
    </recommendedName>
</protein>
<dbReference type="GO" id="GO:0005764">
    <property type="term" value="C:lysosome"/>
    <property type="evidence" value="ECO:0007669"/>
    <property type="project" value="UniProtKB-ARBA"/>
</dbReference>
<evidence type="ECO:0000256" key="8">
    <source>
        <dbReference type="ARBA" id="ARBA00022919"/>
    </source>
</evidence>
<proteinExistence type="inferred from homology"/>
<dbReference type="GO" id="GO:0006914">
    <property type="term" value="P:autophagy"/>
    <property type="evidence" value="ECO:0007669"/>
    <property type="project" value="UniProtKB-ARBA"/>
</dbReference>
<dbReference type="EMBL" id="JARAKH010000022">
    <property type="protein sequence ID" value="KAK8392735.1"/>
    <property type="molecule type" value="Genomic_DNA"/>
</dbReference>
<dbReference type="SUPFAM" id="SSF51011">
    <property type="entry name" value="Glycosyl hydrolase domain"/>
    <property type="match status" value="1"/>
</dbReference>
<dbReference type="SUPFAM" id="SSF51445">
    <property type="entry name" value="(Trans)glycosidases"/>
    <property type="match status" value="1"/>
</dbReference>
<evidence type="ECO:0000313" key="16">
    <source>
        <dbReference type="EMBL" id="KAK8392735.1"/>
    </source>
</evidence>
<dbReference type="Pfam" id="PF02055">
    <property type="entry name" value="Glyco_hydro_30"/>
    <property type="match status" value="1"/>
</dbReference>
<evidence type="ECO:0000256" key="1">
    <source>
        <dbReference type="ARBA" id="ARBA00001013"/>
    </source>
</evidence>
<dbReference type="InterPro" id="IPR001139">
    <property type="entry name" value="Glyco_hydro_30"/>
</dbReference>
<dbReference type="GO" id="GO:0008202">
    <property type="term" value="P:steroid metabolic process"/>
    <property type="evidence" value="ECO:0007669"/>
    <property type="project" value="UniProtKB-ARBA"/>
</dbReference>
<dbReference type="Gene3D" id="3.20.20.80">
    <property type="entry name" value="Glycosidases"/>
    <property type="match status" value="1"/>
</dbReference>
<feature type="chain" id="PRO_5043441132" description="Glucosylceramidase" evidence="13">
    <location>
        <begin position="34"/>
        <end position="490"/>
    </location>
</feature>
<evidence type="ECO:0000256" key="10">
    <source>
        <dbReference type="ARBA" id="ARBA00050474"/>
    </source>
</evidence>
<dbReference type="GO" id="GO:0006680">
    <property type="term" value="P:glucosylceramide catabolic process"/>
    <property type="evidence" value="ECO:0007669"/>
    <property type="project" value="UniProtKB-ARBA"/>
</dbReference>
<gene>
    <name evidence="16" type="ORF">O3P69_014875</name>
</gene>
<accession>A0AAW0TZ38</accession>
<dbReference type="GO" id="GO:0004348">
    <property type="term" value="F:glucosylceramidase activity"/>
    <property type="evidence" value="ECO:0007669"/>
    <property type="project" value="UniProtKB-EC"/>
</dbReference>
<evidence type="ECO:0000256" key="7">
    <source>
        <dbReference type="ARBA" id="ARBA00022801"/>
    </source>
</evidence>
<dbReference type="GO" id="GO:0007040">
    <property type="term" value="P:lysosome organization"/>
    <property type="evidence" value="ECO:0007669"/>
    <property type="project" value="UniProtKB-ARBA"/>
</dbReference>
<keyword evidence="12" id="KW-0326">Glycosidase</keyword>
<dbReference type="Proteomes" id="UP001487740">
    <property type="component" value="Unassembled WGS sequence"/>
</dbReference>
<dbReference type="PANTHER" id="PTHR11069:SF23">
    <property type="entry name" value="LYSOSOMAL ACID GLUCOSYLCERAMIDASE"/>
    <property type="match status" value="1"/>
</dbReference>
<keyword evidence="8 12" id="KW-0746">Sphingolipid metabolism</keyword>
<comment type="catalytic activity">
    <reaction evidence="11">
        <text>an N-acyl-1-beta-D-glucosyl-15-methylhexadecasphing-4-enine + H2O = an N-acyl-15-methylhexadecasphing-4-enine + D-glucose</text>
        <dbReference type="Rhea" id="RHEA:34755"/>
        <dbReference type="ChEBI" id="CHEBI:4167"/>
        <dbReference type="ChEBI" id="CHEBI:15377"/>
        <dbReference type="ChEBI" id="CHEBI:70815"/>
        <dbReference type="ChEBI" id="CHEBI:70846"/>
    </reaction>
    <physiologicalReaction direction="left-to-right" evidence="11">
        <dbReference type="Rhea" id="RHEA:34756"/>
    </physiologicalReaction>
</comment>
<evidence type="ECO:0000256" key="5">
    <source>
        <dbReference type="ARBA" id="ARBA00012658"/>
    </source>
</evidence>
<comment type="catalytic activity">
    <reaction evidence="10">
        <text>a beta-D-glucosylceramide + H2O = an N-acyl-sphingoid base + D-glucose</text>
        <dbReference type="Rhea" id="RHEA:81447"/>
        <dbReference type="ChEBI" id="CHEBI:4167"/>
        <dbReference type="ChEBI" id="CHEBI:15377"/>
        <dbReference type="ChEBI" id="CHEBI:83264"/>
        <dbReference type="ChEBI" id="CHEBI:83273"/>
    </reaction>
    <physiologicalReaction direction="left-to-right" evidence="10">
        <dbReference type="Rhea" id="RHEA:81448"/>
    </physiologicalReaction>
</comment>
<evidence type="ECO:0000313" key="17">
    <source>
        <dbReference type="Proteomes" id="UP001487740"/>
    </source>
</evidence>
<evidence type="ECO:0000256" key="11">
    <source>
        <dbReference type="ARBA" id="ARBA00051345"/>
    </source>
</evidence>